<comment type="caution">
    <text evidence="1">The sequence shown here is derived from an EMBL/GenBank/DDBJ whole genome shotgun (WGS) entry which is preliminary data.</text>
</comment>
<name>A0ACC2WS91_9TREE</name>
<proteinExistence type="predicted"/>
<organism evidence="1 2">
    <name type="scientific">Naganishia vaughanmartiniae</name>
    <dbReference type="NCBI Taxonomy" id="1424756"/>
    <lineage>
        <taxon>Eukaryota</taxon>
        <taxon>Fungi</taxon>
        <taxon>Dikarya</taxon>
        <taxon>Basidiomycota</taxon>
        <taxon>Agaricomycotina</taxon>
        <taxon>Tremellomycetes</taxon>
        <taxon>Filobasidiales</taxon>
        <taxon>Filobasidiaceae</taxon>
        <taxon>Naganishia</taxon>
    </lineage>
</organism>
<evidence type="ECO:0000313" key="2">
    <source>
        <dbReference type="Proteomes" id="UP001243375"/>
    </source>
</evidence>
<dbReference type="Proteomes" id="UP001243375">
    <property type="component" value="Unassembled WGS sequence"/>
</dbReference>
<reference evidence="1" key="1">
    <citation type="submission" date="2023-04" db="EMBL/GenBank/DDBJ databases">
        <title>Draft Genome sequencing of Naganishia species isolated from polar environments using Oxford Nanopore Technology.</title>
        <authorList>
            <person name="Leo P."/>
            <person name="Venkateswaran K."/>
        </authorList>
    </citation>
    <scope>NUCLEOTIDE SEQUENCE</scope>
    <source>
        <strain evidence="1">MNA-CCFEE 5425</strain>
    </source>
</reference>
<keyword evidence="2" id="KW-1185">Reference proteome</keyword>
<protein>
    <submittedName>
        <fullName evidence="1">Uncharacterized protein</fullName>
    </submittedName>
</protein>
<gene>
    <name evidence="1" type="ORF">QFC22_005516</name>
</gene>
<evidence type="ECO:0000313" key="1">
    <source>
        <dbReference type="EMBL" id="KAJ9114640.1"/>
    </source>
</evidence>
<sequence length="415" mass="45000">MANATQIPDHSLDVVVLGAGVIGLSVALELESKGIKVGIVAKDFPTDIHSVGFASPWAVGSMKSLTLLSMERGCNWYSFAGDNPIEQDFDRVTFGRLAKIAKEHPDLVSEIPFYDVWEEKPGGETPWYKDLLPEFTVLHNKKSNKKGLAIPGNFSKGIAFRSFITNAPNYLAWLSEECKKRGIPMVRHRLSALDEAYDLHALGLSREQGKTVDLVINCSALGARSLVGVEDAAVHPVKGQTVLVKAPGVKTCYMNSESKPNAAVGIAKQPTYIIPRPGPGDQVILGGTYLVNDYSTQPDLQRAREILQECYRLCPALAGPDGKSWQDIEVISHNVGLRPGRTGGPRVELETRKMDGGRKVLHPRAGAKWGKDASVGVIHAYGVGGAGYQSSWGIAERVAAMSTQYLQSRKLTAKL</sequence>
<dbReference type="EMBL" id="JASBWU010000018">
    <property type="protein sequence ID" value="KAJ9114640.1"/>
    <property type="molecule type" value="Genomic_DNA"/>
</dbReference>
<accession>A0ACC2WS91</accession>